<dbReference type="SUPFAM" id="SSF48452">
    <property type="entry name" value="TPR-like"/>
    <property type="match status" value="1"/>
</dbReference>
<name>A0A9D1Y9M8_9FIRM</name>
<dbReference type="InterPro" id="IPR011990">
    <property type="entry name" value="TPR-like_helical_dom_sf"/>
</dbReference>
<keyword evidence="2" id="KW-0808">Transferase</keyword>
<organism evidence="2 3">
    <name type="scientific">Candidatus Flavonifractor merdigallinarum</name>
    <dbReference type="NCBI Taxonomy" id="2838589"/>
    <lineage>
        <taxon>Bacteria</taxon>
        <taxon>Bacillati</taxon>
        <taxon>Bacillota</taxon>
        <taxon>Clostridia</taxon>
        <taxon>Eubacteriales</taxon>
        <taxon>Oscillospiraceae</taxon>
        <taxon>Flavonifractor</taxon>
    </lineage>
</organism>
<reference evidence="2" key="1">
    <citation type="journal article" date="2021" name="PeerJ">
        <title>Extensive microbial diversity within the chicken gut microbiome revealed by metagenomics and culture.</title>
        <authorList>
            <person name="Gilroy R."/>
            <person name="Ravi A."/>
            <person name="Getino M."/>
            <person name="Pursley I."/>
            <person name="Horton D.L."/>
            <person name="Alikhan N.F."/>
            <person name="Baker D."/>
            <person name="Gharbi K."/>
            <person name="Hall N."/>
            <person name="Watson M."/>
            <person name="Adriaenssens E.M."/>
            <person name="Foster-Nyarko E."/>
            <person name="Jarju S."/>
            <person name="Secka A."/>
            <person name="Antonio M."/>
            <person name="Oren A."/>
            <person name="Chaudhuri R.R."/>
            <person name="La Ragione R."/>
            <person name="Hildebrand F."/>
            <person name="Pallen M.J."/>
        </authorList>
    </citation>
    <scope>NUCLEOTIDE SEQUENCE</scope>
    <source>
        <strain evidence="2">ChiBcec16_6824</strain>
    </source>
</reference>
<sequence length="359" mass="40881">MDTLSLCLIVRDEEDVLARCLKSTQGLYDELIVVDTGSTDHTVEIARRFTQQVYSFPWQDDFAAARNFSFQKATSSYCMWLDADDVLLPADRAAFLALKQDLLPGPDVVMAPYHAALDEHGTPTLTYCRERIVRNVPHLRWEGAVHEVITPAGNILYTDAAVTHQKLRPGDPERNLRILEGIVAAGRNLSPREQFYYGRELAAHQRYEEAAQVLEEFLTVGWGWKENNIEACRTLSLCYTALNRPREARRALLESLAFDRPRAEVCCDLGRLLMEQGDYGRAADWYRAALEDPCDPRRGAFCLPDCHGFLPCIQLCVCLYHLGKREEAAEWNERAGKYHPDHPAYRYNCAFFSDTAQGR</sequence>
<dbReference type="Pfam" id="PF00535">
    <property type="entry name" value="Glycos_transf_2"/>
    <property type="match status" value="1"/>
</dbReference>
<proteinExistence type="predicted"/>
<gene>
    <name evidence="2" type="ORF">H9841_08420</name>
</gene>
<dbReference type="PANTHER" id="PTHR43630:SF2">
    <property type="entry name" value="GLYCOSYLTRANSFERASE"/>
    <property type="match status" value="1"/>
</dbReference>
<evidence type="ECO:0000259" key="1">
    <source>
        <dbReference type="Pfam" id="PF00535"/>
    </source>
</evidence>
<dbReference type="CDD" id="cd02511">
    <property type="entry name" value="Beta4Glucosyltransferase"/>
    <property type="match status" value="1"/>
</dbReference>
<feature type="domain" description="Glycosyltransferase 2-like" evidence="1">
    <location>
        <begin position="5"/>
        <end position="91"/>
    </location>
</feature>
<dbReference type="InterPro" id="IPR029044">
    <property type="entry name" value="Nucleotide-diphossugar_trans"/>
</dbReference>
<dbReference type="GO" id="GO:0016757">
    <property type="term" value="F:glycosyltransferase activity"/>
    <property type="evidence" value="ECO:0007669"/>
    <property type="project" value="UniProtKB-KW"/>
</dbReference>
<accession>A0A9D1Y9M8</accession>
<dbReference type="EC" id="2.4.-.-" evidence="2"/>
<reference evidence="2" key="2">
    <citation type="submission" date="2021-04" db="EMBL/GenBank/DDBJ databases">
        <authorList>
            <person name="Gilroy R."/>
        </authorList>
    </citation>
    <scope>NUCLEOTIDE SEQUENCE</scope>
    <source>
        <strain evidence="2">ChiBcec16_6824</strain>
    </source>
</reference>
<dbReference type="Pfam" id="PF13432">
    <property type="entry name" value="TPR_16"/>
    <property type="match status" value="1"/>
</dbReference>
<dbReference type="Gene3D" id="1.25.40.10">
    <property type="entry name" value="Tetratricopeptide repeat domain"/>
    <property type="match status" value="1"/>
</dbReference>
<keyword evidence="2" id="KW-0328">Glycosyltransferase</keyword>
<dbReference type="EMBL" id="DXDX01000152">
    <property type="protein sequence ID" value="HIY21907.1"/>
    <property type="molecule type" value="Genomic_DNA"/>
</dbReference>
<evidence type="ECO:0000313" key="2">
    <source>
        <dbReference type="EMBL" id="HIY21907.1"/>
    </source>
</evidence>
<dbReference type="Proteomes" id="UP000823868">
    <property type="component" value="Unassembled WGS sequence"/>
</dbReference>
<protein>
    <submittedName>
        <fullName evidence="2">Glycosyltransferase</fullName>
        <ecNumber evidence="2">2.4.-.-</ecNumber>
    </submittedName>
</protein>
<evidence type="ECO:0000313" key="3">
    <source>
        <dbReference type="Proteomes" id="UP000823868"/>
    </source>
</evidence>
<comment type="caution">
    <text evidence="2">The sequence shown here is derived from an EMBL/GenBank/DDBJ whole genome shotgun (WGS) entry which is preliminary data.</text>
</comment>
<dbReference type="SUPFAM" id="SSF53448">
    <property type="entry name" value="Nucleotide-diphospho-sugar transferases"/>
    <property type="match status" value="1"/>
</dbReference>
<dbReference type="AlphaFoldDB" id="A0A9D1Y9M8"/>
<dbReference type="InterPro" id="IPR001173">
    <property type="entry name" value="Glyco_trans_2-like"/>
</dbReference>
<dbReference type="Gene3D" id="3.90.550.10">
    <property type="entry name" value="Spore Coat Polysaccharide Biosynthesis Protein SpsA, Chain A"/>
    <property type="match status" value="1"/>
</dbReference>
<dbReference type="PANTHER" id="PTHR43630">
    <property type="entry name" value="POLY-BETA-1,6-N-ACETYL-D-GLUCOSAMINE SYNTHASE"/>
    <property type="match status" value="1"/>
</dbReference>